<evidence type="ECO:0000259" key="2">
    <source>
        <dbReference type="SMART" id="SM00717"/>
    </source>
</evidence>
<dbReference type="Proteomes" id="UP001642409">
    <property type="component" value="Unassembled WGS sequence"/>
</dbReference>
<dbReference type="AlphaFoldDB" id="A0AA86RA23"/>
<gene>
    <name evidence="3" type="ORF">HINF_LOCUS62254</name>
    <name evidence="4" type="ORF">HINF_LOCUS64396</name>
</gene>
<feature type="transmembrane region" description="Helical" evidence="1">
    <location>
        <begin position="100"/>
        <end position="117"/>
    </location>
</feature>
<proteinExistence type="predicted"/>
<keyword evidence="1" id="KW-0812">Transmembrane</keyword>
<accession>A0AA86RA23</accession>
<organism evidence="3">
    <name type="scientific">Hexamita inflata</name>
    <dbReference type="NCBI Taxonomy" id="28002"/>
    <lineage>
        <taxon>Eukaryota</taxon>
        <taxon>Metamonada</taxon>
        <taxon>Diplomonadida</taxon>
        <taxon>Hexamitidae</taxon>
        <taxon>Hexamitinae</taxon>
        <taxon>Hexamita</taxon>
    </lineage>
</organism>
<dbReference type="Pfam" id="PF00249">
    <property type="entry name" value="Myb_DNA-binding"/>
    <property type="match status" value="1"/>
</dbReference>
<reference evidence="4 5" key="2">
    <citation type="submission" date="2024-07" db="EMBL/GenBank/DDBJ databases">
        <authorList>
            <person name="Akdeniz Z."/>
        </authorList>
    </citation>
    <scope>NUCLEOTIDE SEQUENCE [LARGE SCALE GENOMIC DNA]</scope>
</reference>
<dbReference type="EMBL" id="CAXDID020000412">
    <property type="protein sequence ID" value="CAL6088911.1"/>
    <property type="molecule type" value="Genomic_DNA"/>
</dbReference>
<dbReference type="InterPro" id="IPR001005">
    <property type="entry name" value="SANT/Myb"/>
</dbReference>
<dbReference type="SMART" id="SM00717">
    <property type="entry name" value="SANT"/>
    <property type="match status" value="1"/>
</dbReference>
<keyword evidence="1" id="KW-0472">Membrane</keyword>
<comment type="caution">
    <text evidence="3">The sequence shown here is derived from an EMBL/GenBank/DDBJ whole genome shotgun (WGS) entry which is preliminary data.</text>
</comment>
<evidence type="ECO:0000313" key="4">
    <source>
        <dbReference type="EMBL" id="CAL6088911.1"/>
    </source>
</evidence>
<protein>
    <submittedName>
        <fullName evidence="3">SANT/Myb domain</fullName>
    </submittedName>
    <submittedName>
        <fullName evidence="4">SANT/Myb_domain</fullName>
    </submittedName>
</protein>
<sequence length="118" mass="14359">MTYRKRWSDVENEEFVRLLHIFKKDFNAISERMNKTYTQIRSHYYNLEQKEAKTAKILKNSSSKVSSSESLHLIVFDSDSQQKLNYIYLILYTNRIDIKLSYSLFYKLLYIFIIQMYN</sequence>
<dbReference type="InterPro" id="IPR009057">
    <property type="entry name" value="Homeodomain-like_sf"/>
</dbReference>
<evidence type="ECO:0000313" key="5">
    <source>
        <dbReference type="Proteomes" id="UP001642409"/>
    </source>
</evidence>
<keyword evidence="5" id="KW-1185">Reference proteome</keyword>
<dbReference type="CDD" id="cd00167">
    <property type="entry name" value="SANT"/>
    <property type="match status" value="1"/>
</dbReference>
<name>A0AA86RA23_9EUKA</name>
<evidence type="ECO:0000313" key="3">
    <source>
        <dbReference type="EMBL" id="CAI9974609.1"/>
    </source>
</evidence>
<feature type="domain" description="Myb-like" evidence="2">
    <location>
        <begin position="3"/>
        <end position="50"/>
    </location>
</feature>
<dbReference type="SUPFAM" id="SSF46689">
    <property type="entry name" value="Homeodomain-like"/>
    <property type="match status" value="1"/>
</dbReference>
<keyword evidence="1" id="KW-1133">Transmembrane helix</keyword>
<evidence type="ECO:0000256" key="1">
    <source>
        <dbReference type="SAM" id="Phobius"/>
    </source>
</evidence>
<dbReference type="EMBL" id="CATOUU010001151">
    <property type="protein sequence ID" value="CAI9974609.1"/>
    <property type="molecule type" value="Genomic_DNA"/>
</dbReference>
<dbReference type="Gene3D" id="1.10.10.60">
    <property type="entry name" value="Homeodomain-like"/>
    <property type="match status" value="1"/>
</dbReference>
<reference evidence="3" key="1">
    <citation type="submission" date="2023-06" db="EMBL/GenBank/DDBJ databases">
        <authorList>
            <person name="Kurt Z."/>
        </authorList>
    </citation>
    <scope>NUCLEOTIDE SEQUENCE</scope>
</reference>